<proteinExistence type="predicted"/>
<organism evidence="1 2">
    <name type="scientific">Amblyomma americanum</name>
    <name type="common">Lone star tick</name>
    <dbReference type="NCBI Taxonomy" id="6943"/>
    <lineage>
        <taxon>Eukaryota</taxon>
        <taxon>Metazoa</taxon>
        <taxon>Ecdysozoa</taxon>
        <taxon>Arthropoda</taxon>
        <taxon>Chelicerata</taxon>
        <taxon>Arachnida</taxon>
        <taxon>Acari</taxon>
        <taxon>Parasitiformes</taxon>
        <taxon>Ixodida</taxon>
        <taxon>Ixodoidea</taxon>
        <taxon>Ixodidae</taxon>
        <taxon>Amblyomminae</taxon>
        <taxon>Amblyomma</taxon>
    </lineage>
</organism>
<evidence type="ECO:0000313" key="2">
    <source>
        <dbReference type="Proteomes" id="UP001321473"/>
    </source>
</evidence>
<reference evidence="1 2" key="1">
    <citation type="journal article" date="2023" name="Arcadia Sci">
        <title>De novo assembly of a long-read Amblyomma americanum tick genome.</title>
        <authorList>
            <person name="Chou S."/>
            <person name="Poskanzer K.E."/>
            <person name="Rollins M."/>
            <person name="Thuy-Boun P.S."/>
        </authorList>
    </citation>
    <scope>NUCLEOTIDE SEQUENCE [LARGE SCALE GENOMIC DNA]</scope>
    <source>
        <strain evidence="1">F_SG_1</strain>
        <tissue evidence="1">Salivary glands</tissue>
    </source>
</reference>
<sequence length="74" mass="8271">MGTPMNSVHRDRRLIGGRMGHLYPFNPEMEARWFALVQAMNIHAAVLHRLDAFQGLPGALPHAANNNNPPFRLG</sequence>
<gene>
    <name evidence="1" type="ORF">V5799_021121</name>
</gene>
<evidence type="ECO:0000313" key="1">
    <source>
        <dbReference type="EMBL" id="KAK8789101.1"/>
    </source>
</evidence>
<comment type="caution">
    <text evidence="1">The sequence shown here is derived from an EMBL/GenBank/DDBJ whole genome shotgun (WGS) entry which is preliminary data.</text>
</comment>
<keyword evidence="2" id="KW-1185">Reference proteome</keyword>
<dbReference type="AlphaFoldDB" id="A0AAQ4FRA7"/>
<dbReference type="Proteomes" id="UP001321473">
    <property type="component" value="Unassembled WGS sequence"/>
</dbReference>
<protein>
    <submittedName>
        <fullName evidence="1">Uncharacterized protein</fullName>
    </submittedName>
</protein>
<accession>A0AAQ4FRA7</accession>
<name>A0AAQ4FRA7_AMBAM</name>
<dbReference type="EMBL" id="JARKHS020000142">
    <property type="protein sequence ID" value="KAK8789101.1"/>
    <property type="molecule type" value="Genomic_DNA"/>
</dbReference>